<dbReference type="InterPro" id="IPR020069">
    <property type="entry name" value="Ribosomal_bL9_C"/>
</dbReference>
<dbReference type="EMBL" id="PFFQ01000041">
    <property type="protein sequence ID" value="PIW16077.1"/>
    <property type="molecule type" value="Genomic_DNA"/>
</dbReference>
<dbReference type="Pfam" id="PF01281">
    <property type="entry name" value="Ribosomal_L9_N"/>
    <property type="match status" value="1"/>
</dbReference>
<comment type="similarity">
    <text evidence="1 7">Belongs to the bacterial ribosomal protein bL9 family.</text>
</comment>
<proteinExistence type="inferred from homology"/>
<dbReference type="SUPFAM" id="SSF55658">
    <property type="entry name" value="L9 N-domain-like"/>
    <property type="match status" value="1"/>
</dbReference>
<dbReference type="NCBIfam" id="TIGR00158">
    <property type="entry name" value="L9"/>
    <property type="match status" value="1"/>
</dbReference>
<evidence type="ECO:0000259" key="8">
    <source>
        <dbReference type="PROSITE" id="PS00651"/>
    </source>
</evidence>
<keyword evidence="3 7" id="KW-0694">RNA-binding</keyword>
<dbReference type="GO" id="GO:0003735">
    <property type="term" value="F:structural constituent of ribosome"/>
    <property type="evidence" value="ECO:0007669"/>
    <property type="project" value="InterPro"/>
</dbReference>
<dbReference type="InterPro" id="IPR020070">
    <property type="entry name" value="Ribosomal_bL9_N"/>
</dbReference>
<dbReference type="GO" id="GO:0006412">
    <property type="term" value="P:translation"/>
    <property type="evidence" value="ECO:0007669"/>
    <property type="project" value="UniProtKB-UniRule"/>
</dbReference>
<keyword evidence="4 7" id="KW-0689">Ribosomal protein</keyword>
<sequence>MKVVLTKDHDKLGMNGSVVDVNEGYARNFLLPNQMAQVATPSVLKHYDERKKAIAKKEAAILVRAQELAQKIEGLSVTIAERVGEEGKLYGTVTSKEVVQALAEQAKIEVDKKQVDIRTAIRHIGEHEAHIKLHPKVVAALKVQVVAQEG</sequence>
<dbReference type="Proteomes" id="UP000231019">
    <property type="component" value="Unassembled WGS sequence"/>
</dbReference>
<dbReference type="PANTHER" id="PTHR21368">
    <property type="entry name" value="50S RIBOSOMAL PROTEIN L9"/>
    <property type="match status" value="1"/>
</dbReference>
<evidence type="ECO:0000256" key="2">
    <source>
        <dbReference type="ARBA" id="ARBA00022730"/>
    </source>
</evidence>
<evidence type="ECO:0000313" key="10">
    <source>
        <dbReference type="Proteomes" id="UP000231019"/>
    </source>
</evidence>
<accession>A0A2M7G2M9</accession>
<evidence type="ECO:0000256" key="5">
    <source>
        <dbReference type="ARBA" id="ARBA00023274"/>
    </source>
</evidence>
<dbReference type="GO" id="GO:0005840">
    <property type="term" value="C:ribosome"/>
    <property type="evidence" value="ECO:0007669"/>
    <property type="project" value="UniProtKB-KW"/>
</dbReference>
<dbReference type="Gene3D" id="3.40.5.10">
    <property type="entry name" value="Ribosomal protein L9, N-terminal domain"/>
    <property type="match status" value="1"/>
</dbReference>
<evidence type="ECO:0000313" key="9">
    <source>
        <dbReference type="EMBL" id="PIW16077.1"/>
    </source>
</evidence>
<keyword evidence="2 7" id="KW-0699">rRNA-binding</keyword>
<dbReference type="SUPFAM" id="SSF55653">
    <property type="entry name" value="Ribosomal protein L9 C-domain"/>
    <property type="match status" value="1"/>
</dbReference>
<feature type="domain" description="Ribosomal protein L9" evidence="8">
    <location>
        <begin position="13"/>
        <end position="40"/>
    </location>
</feature>
<evidence type="ECO:0000256" key="6">
    <source>
        <dbReference type="ARBA" id="ARBA00035292"/>
    </source>
</evidence>
<evidence type="ECO:0000256" key="3">
    <source>
        <dbReference type="ARBA" id="ARBA00022884"/>
    </source>
</evidence>
<name>A0A2M7G2M9_9BACT</name>
<dbReference type="AlphaFoldDB" id="A0A2M7G2M9"/>
<dbReference type="Pfam" id="PF03948">
    <property type="entry name" value="Ribosomal_L9_C"/>
    <property type="match status" value="1"/>
</dbReference>
<dbReference type="Gene3D" id="3.10.430.100">
    <property type="entry name" value="Ribosomal protein L9, C-terminal domain"/>
    <property type="match status" value="1"/>
</dbReference>
<reference evidence="9 10" key="1">
    <citation type="submission" date="2017-09" db="EMBL/GenBank/DDBJ databases">
        <title>Depth-based differentiation of microbial function through sediment-hosted aquifers and enrichment of novel symbionts in the deep terrestrial subsurface.</title>
        <authorList>
            <person name="Probst A.J."/>
            <person name="Ladd B."/>
            <person name="Jarett J.K."/>
            <person name="Geller-Mcgrath D.E."/>
            <person name="Sieber C.M."/>
            <person name="Emerson J.B."/>
            <person name="Anantharaman K."/>
            <person name="Thomas B.C."/>
            <person name="Malmstrom R."/>
            <person name="Stieglmeier M."/>
            <person name="Klingl A."/>
            <person name="Woyke T."/>
            <person name="Ryan C.M."/>
            <person name="Banfield J.F."/>
        </authorList>
    </citation>
    <scope>NUCLEOTIDE SEQUENCE [LARGE SCALE GENOMIC DNA]</scope>
    <source>
        <strain evidence="9">CG17_big_fil_post_rev_8_21_14_2_50_48_46</strain>
    </source>
</reference>
<evidence type="ECO:0000256" key="7">
    <source>
        <dbReference type="HAMAP-Rule" id="MF_00503"/>
    </source>
</evidence>
<dbReference type="GO" id="GO:0019843">
    <property type="term" value="F:rRNA binding"/>
    <property type="evidence" value="ECO:0007669"/>
    <property type="project" value="UniProtKB-UniRule"/>
</dbReference>
<dbReference type="HAMAP" id="MF_00503">
    <property type="entry name" value="Ribosomal_bL9"/>
    <property type="match status" value="1"/>
</dbReference>
<dbReference type="InterPro" id="IPR036935">
    <property type="entry name" value="Ribosomal_bL9_N_sf"/>
</dbReference>
<comment type="function">
    <text evidence="7">Binds to the 23S rRNA.</text>
</comment>
<dbReference type="InterPro" id="IPR020594">
    <property type="entry name" value="Ribosomal_bL9_bac/chp"/>
</dbReference>
<dbReference type="InterPro" id="IPR009027">
    <property type="entry name" value="Ribosomal_bL9/RNase_H1_N"/>
</dbReference>
<organism evidence="9 10">
    <name type="scientific">bacterium (Candidatus Blackallbacteria) CG17_big_fil_post_rev_8_21_14_2_50_48_46</name>
    <dbReference type="NCBI Taxonomy" id="2014261"/>
    <lineage>
        <taxon>Bacteria</taxon>
        <taxon>Candidatus Blackallbacteria</taxon>
    </lineage>
</organism>
<dbReference type="GO" id="GO:1990904">
    <property type="term" value="C:ribonucleoprotein complex"/>
    <property type="evidence" value="ECO:0007669"/>
    <property type="project" value="UniProtKB-KW"/>
</dbReference>
<gene>
    <name evidence="7" type="primary">rplI</name>
    <name evidence="9" type="ORF">COW36_15310</name>
</gene>
<dbReference type="InterPro" id="IPR000244">
    <property type="entry name" value="Ribosomal_bL9"/>
</dbReference>
<dbReference type="InterPro" id="IPR036791">
    <property type="entry name" value="Ribosomal_bL9_C_sf"/>
</dbReference>
<evidence type="ECO:0000256" key="4">
    <source>
        <dbReference type="ARBA" id="ARBA00022980"/>
    </source>
</evidence>
<dbReference type="PROSITE" id="PS00651">
    <property type="entry name" value="RIBOSOMAL_L9"/>
    <property type="match status" value="1"/>
</dbReference>
<comment type="caution">
    <text evidence="9">The sequence shown here is derived from an EMBL/GenBank/DDBJ whole genome shotgun (WGS) entry which is preliminary data.</text>
</comment>
<keyword evidence="5 7" id="KW-0687">Ribonucleoprotein</keyword>
<protein>
    <recommendedName>
        <fullName evidence="6 7">Large ribosomal subunit protein bL9</fullName>
    </recommendedName>
</protein>
<evidence type="ECO:0000256" key="1">
    <source>
        <dbReference type="ARBA" id="ARBA00010605"/>
    </source>
</evidence>